<evidence type="ECO:0000313" key="3">
    <source>
        <dbReference type="Proteomes" id="UP000008810"/>
    </source>
</evidence>
<keyword evidence="3" id="KW-1185">Reference proteome</keyword>
<evidence type="ECO:0000313" key="1">
    <source>
        <dbReference type="EMBL" id="KQJ93755.1"/>
    </source>
</evidence>
<accession>A0A0Q3I027</accession>
<dbReference type="EMBL" id="CM000882">
    <property type="protein sequence ID" value="KQJ93755.1"/>
    <property type="molecule type" value="Genomic_DNA"/>
</dbReference>
<reference evidence="1" key="2">
    <citation type="submission" date="2017-06" db="EMBL/GenBank/DDBJ databases">
        <title>WGS assembly of Brachypodium distachyon.</title>
        <authorList>
            <consortium name="The International Brachypodium Initiative"/>
            <person name="Lucas S."/>
            <person name="Harmon-Smith M."/>
            <person name="Lail K."/>
            <person name="Tice H."/>
            <person name="Grimwood J."/>
            <person name="Bruce D."/>
            <person name="Barry K."/>
            <person name="Shu S."/>
            <person name="Lindquist E."/>
            <person name="Wang M."/>
            <person name="Pitluck S."/>
            <person name="Vogel J.P."/>
            <person name="Garvin D.F."/>
            <person name="Mockler T.C."/>
            <person name="Schmutz J."/>
            <person name="Rokhsar D."/>
            <person name="Bevan M.W."/>
        </authorList>
    </citation>
    <scope>NUCLEOTIDE SEQUENCE</scope>
    <source>
        <strain evidence="1">Bd21</strain>
    </source>
</reference>
<dbReference type="Proteomes" id="UP000008810">
    <property type="component" value="Chromosome 3"/>
</dbReference>
<reference evidence="1 2" key="1">
    <citation type="journal article" date="2010" name="Nature">
        <title>Genome sequencing and analysis of the model grass Brachypodium distachyon.</title>
        <authorList>
            <consortium name="International Brachypodium Initiative"/>
        </authorList>
    </citation>
    <scope>NUCLEOTIDE SEQUENCE [LARGE SCALE GENOMIC DNA]</scope>
    <source>
        <strain evidence="1 2">Bd21</strain>
    </source>
</reference>
<organism evidence="1">
    <name type="scientific">Brachypodium distachyon</name>
    <name type="common">Purple false brome</name>
    <name type="synonym">Trachynia distachya</name>
    <dbReference type="NCBI Taxonomy" id="15368"/>
    <lineage>
        <taxon>Eukaryota</taxon>
        <taxon>Viridiplantae</taxon>
        <taxon>Streptophyta</taxon>
        <taxon>Embryophyta</taxon>
        <taxon>Tracheophyta</taxon>
        <taxon>Spermatophyta</taxon>
        <taxon>Magnoliopsida</taxon>
        <taxon>Liliopsida</taxon>
        <taxon>Poales</taxon>
        <taxon>Poaceae</taxon>
        <taxon>BOP clade</taxon>
        <taxon>Pooideae</taxon>
        <taxon>Stipodae</taxon>
        <taxon>Brachypodieae</taxon>
        <taxon>Brachypodium</taxon>
    </lineage>
</organism>
<evidence type="ECO:0000313" key="2">
    <source>
        <dbReference type="EnsemblPlants" id="KQJ93755"/>
    </source>
</evidence>
<dbReference type="Gramene" id="KQJ93755">
    <property type="protein sequence ID" value="KQJ93755"/>
    <property type="gene ID" value="BRADI_3g06525v3"/>
</dbReference>
<gene>
    <name evidence="1" type="ORF">BRADI_3g06525v3</name>
</gene>
<reference evidence="2" key="3">
    <citation type="submission" date="2018-08" db="UniProtKB">
        <authorList>
            <consortium name="EnsemblPlants"/>
        </authorList>
    </citation>
    <scope>IDENTIFICATION</scope>
    <source>
        <strain evidence="2">cv. Bd21</strain>
    </source>
</reference>
<dbReference type="EnsemblPlants" id="KQJ93755">
    <property type="protein sequence ID" value="KQJ93755"/>
    <property type="gene ID" value="BRADI_3g06525v3"/>
</dbReference>
<proteinExistence type="predicted"/>
<protein>
    <submittedName>
        <fullName evidence="1 2">Uncharacterized protein</fullName>
    </submittedName>
</protein>
<sequence length="92" mass="9875">MSPNQNISLPASQAVSLPLSLFPFFFNFFISASFLLVSSPPPLSSPEVVQILDVVDGSFLPPSAWVGAGVGDFFRLTRHRWVAADSVIPKAA</sequence>
<name>A0A0Q3I027_BRADI</name>
<dbReference type="AlphaFoldDB" id="A0A0Q3I027"/>
<dbReference type="InParanoid" id="A0A0Q3I027"/>